<dbReference type="InterPro" id="IPR049012">
    <property type="entry name" value="Mutator_transp_dom"/>
</dbReference>
<sequence>MVAVLPTSKTRTNKGCFCRAKAFICNKNAANRLKASGNALVRQENEKNVRDPEVCSGFPLRGRRVVELNVLAEALDGGSEACGTALRLSDCIKETVSGLGSLLYISCSNSECGETNIGRTNKTHRSTGAMRGRQFFKCKHEARCRDATRRNRSDPRERVVVTINIPSLGESTLKAREREVGPKIEKLAKESCLESLESERNRWKDDSEKENVETGASYDIGWQKRGKAHNSLTGVQHVRLPADSQESLAYMTAGSTGKARQKLWKLMFMLI</sequence>
<dbReference type="EMBL" id="LSMT01001763">
    <property type="protein sequence ID" value="PFX11900.1"/>
    <property type="molecule type" value="Genomic_DNA"/>
</dbReference>
<gene>
    <name evidence="2" type="ORF">AWC38_SpisGene24227</name>
</gene>
<protein>
    <recommendedName>
        <fullName evidence="1">Mutator-like transposase domain-containing protein</fullName>
    </recommendedName>
</protein>
<accession>A0A2B4R5Y0</accession>
<name>A0A2B4R5Y0_STYPI</name>
<evidence type="ECO:0000259" key="1">
    <source>
        <dbReference type="Pfam" id="PF20700"/>
    </source>
</evidence>
<proteinExistence type="predicted"/>
<feature type="domain" description="Mutator-like transposase" evidence="1">
    <location>
        <begin position="62"/>
        <end position="236"/>
    </location>
</feature>
<dbReference type="Pfam" id="PF20700">
    <property type="entry name" value="Mutator"/>
    <property type="match status" value="1"/>
</dbReference>
<dbReference type="OrthoDB" id="5984084at2759"/>
<reference evidence="3" key="1">
    <citation type="journal article" date="2017" name="bioRxiv">
        <title>Comparative analysis of the genomes of Stylophora pistillata and Acropora digitifera provides evidence for extensive differences between species of corals.</title>
        <authorList>
            <person name="Voolstra C.R."/>
            <person name="Li Y."/>
            <person name="Liew Y.J."/>
            <person name="Baumgarten S."/>
            <person name="Zoccola D."/>
            <person name="Flot J.-F."/>
            <person name="Tambutte S."/>
            <person name="Allemand D."/>
            <person name="Aranda M."/>
        </authorList>
    </citation>
    <scope>NUCLEOTIDE SEQUENCE [LARGE SCALE GENOMIC DNA]</scope>
</reference>
<keyword evidence="3" id="KW-1185">Reference proteome</keyword>
<dbReference type="AlphaFoldDB" id="A0A2B4R5Y0"/>
<organism evidence="2 3">
    <name type="scientific">Stylophora pistillata</name>
    <name type="common">Smooth cauliflower coral</name>
    <dbReference type="NCBI Taxonomy" id="50429"/>
    <lineage>
        <taxon>Eukaryota</taxon>
        <taxon>Metazoa</taxon>
        <taxon>Cnidaria</taxon>
        <taxon>Anthozoa</taxon>
        <taxon>Hexacorallia</taxon>
        <taxon>Scleractinia</taxon>
        <taxon>Astrocoeniina</taxon>
        <taxon>Pocilloporidae</taxon>
        <taxon>Stylophora</taxon>
    </lineage>
</organism>
<dbReference type="Proteomes" id="UP000225706">
    <property type="component" value="Unassembled WGS sequence"/>
</dbReference>
<evidence type="ECO:0000313" key="3">
    <source>
        <dbReference type="Proteomes" id="UP000225706"/>
    </source>
</evidence>
<evidence type="ECO:0000313" key="2">
    <source>
        <dbReference type="EMBL" id="PFX11900.1"/>
    </source>
</evidence>
<comment type="caution">
    <text evidence="2">The sequence shown here is derived from an EMBL/GenBank/DDBJ whole genome shotgun (WGS) entry which is preliminary data.</text>
</comment>